<dbReference type="AlphaFoldDB" id="A0A0F9PAS6"/>
<accession>A0A0F9PAS6</accession>
<reference evidence="1" key="1">
    <citation type="journal article" date="2015" name="Nature">
        <title>Complex archaea that bridge the gap between prokaryotes and eukaryotes.</title>
        <authorList>
            <person name="Spang A."/>
            <person name="Saw J.H."/>
            <person name="Jorgensen S.L."/>
            <person name="Zaremba-Niedzwiedzka K."/>
            <person name="Martijn J."/>
            <person name="Lind A.E."/>
            <person name="van Eijk R."/>
            <person name="Schleper C."/>
            <person name="Guy L."/>
            <person name="Ettema T.J."/>
        </authorList>
    </citation>
    <scope>NUCLEOTIDE SEQUENCE</scope>
</reference>
<gene>
    <name evidence="1" type="ORF">LCGC14_1161550</name>
</gene>
<proteinExistence type="predicted"/>
<protein>
    <submittedName>
        <fullName evidence="1">Uncharacterized protein</fullName>
    </submittedName>
</protein>
<name>A0A0F9PAS6_9ZZZZ</name>
<evidence type="ECO:0000313" key="1">
    <source>
        <dbReference type="EMBL" id="KKM98080.1"/>
    </source>
</evidence>
<comment type="caution">
    <text evidence="1">The sequence shown here is derived from an EMBL/GenBank/DDBJ whole genome shotgun (WGS) entry which is preliminary data.</text>
</comment>
<sequence length="97" mass="10647">MIIISSLDVKKHTLTVGGALGKVTLGKSGSKINLNTKFSLDGAGTMSRTELNSAILNQMKQDFKVLRILIFRNFTKNSIELNLIDPTQVLIFIGKII</sequence>
<organism evidence="1">
    <name type="scientific">marine sediment metagenome</name>
    <dbReference type="NCBI Taxonomy" id="412755"/>
    <lineage>
        <taxon>unclassified sequences</taxon>
        <taxon>metagenomes</taxon>
        <taxon>ecological metagenomes</taxon>
    </lineage>
</organism>
<dbReference type="EMBL" id="LAZR01005669">
    <property type="protein sequence ID" value="KKM98080.1"/>
    <property type="molecule type" value="Genomic_DNA"/>
</dbReference>